<dbReference type="EC" id="4.1.2.13" evidence="3"/>
<evidence type="ECO:0000256" key="5">
    <source>
        <dbReference type="ARBA" id="ARBA00023239"/>
    </source>
</evidence>
<dbReference type="InterPro" id="IPR000741">
    <property type="entry name" value="FBA_I"/>
</dbReference>
<dbReference type="OrthoDB" id="9813469at2"/>
<protein>
    <recommendedName>
        <fullName evidence="3">fructose-bisphosphate aldolase</fullName>
        <ecNumber evidence="3">4.1.2.13</ecNumber>
    </recommendedName>
    <alternativeName>
        <fullName evidence="6">Fructose-bisphosphate aldolase class I</fullName>
    </alternativeName>
</protein>
<evidence type="ECO:0000256" key="2">
    <source>
        <dbReference type="ARBA" id="ARBA00010387"/>
    </source>
</evidence>
<comment type="pathway">
    <text evidence="1">Carbohydrate degradation; glycolysis; D-glyceraldehyde 3-phosphate and glycerone phosphate from D-glucose: step 4/4.</text>
</comment>
<comment type="caution">
    <text evidence="7">The sequence shown here is derived from an EMBL/GenBank/DDBJ whole genome shotgun (WGS) entry which is preliminary data.</text>
</comment>
<dbReference type="GO" id="GO:0004332">
    <property type="term" value="F:fructose-bisphosphate aldolase activity"/>
    <property type="evidence" value="ECO:0007669"/>
    <property type="project" value="UniProtKB-EC"/>
</dbReference>
<sequence length="297" mass="32286">MTDPVMMAQLRGGAGIFAALDQSGGSTAATLESYGISEDCWTDDEQMFDHIHQMRVRVMAAPSFTGRSVLAAILFEDTMNREADGQPVPGYLSRRGIASFLKIDKGLEPERDGVQLMRPLDDLDGLLGRATSLGVVGTKMRSVIRRLDPVGIAAVVEQQFRLAERVIDAGLLPILEPEVSIGAPNRVEAERTLVEEIADRLDALTGRHQVMLKLTIPQRPDTYAPLVAHDRVARVLALSGGYSRVEACARLSTNHGLIASFSRALLNGLRYSMDDVVFDRALGDSIAQIHAASTFKC</sequence>
<dbReference type="Pfam" id="PF00274">
    <property type="entry name" value="Glycolytic"/>
    <property type="match status" value="1"/>
</dbReference>
<evidence type="ECO:0000256" key="6">
    <source>
        <dbReference type="ARBA" id="ARBA00029799"/>
    </source>
</evidence>
<keyword evidence="8" id="KW-1185">Reference proteome</keyword>
<name>A0A502FT89_9SPHN</name>
<dbReference type="PANTHER" id="PTHR11627">
    <property type="entry name" value="FRUCTOSE-BISPHOSPHATE ALDOLASE"/>
    <property type="match status" value="1"/>
</dbReference>
<gene>
    <name evidence="7" type="ORF">EAH76_12130</name>
</gene>
<accession>A0A502FT89</accession>
<comment type="similarity">
    <text evidence="2">Belongs to the class I fructose-bisphosphate aldolase family.</text>
</comment>
<evidence type="ECO:0000313" key="8">
    <source>
        <dbReference type="Proteomes" id="UP000319931"/>
    </source>
</evidence>
<dbReference type="EMBL" id="RCZC01000003">
    <property type="protein sequence ID" value="TPG52631.1"/>
    <property type="molecule type" value="Genomic_DNA"/>
</dbReference>
<evidence type="ECO:0000256" key="4">
    <source>
        <dbReference type="ARBA" id="ARBA00023152"/>
    </source>
</evidence>
<dbReference type="UniPathway" id="UPA00109">
    <property type="reaction ID" value="UER00183"/>
</dbReference>
<evidence type="ECO:0000256" key="3">
    <source>
        <dbReference type="ARBA" id="ARBA00013068"/>
    </source>
</evidence>
<dbReference type="AlphaFoldDB" id="A0A502FT89"/>
<organism evidence="7 8">
    <name type="scientific">Sphingomonas glacialis</name>
    <dbReference type="NCBI Taxonomy" id="658225"/>
    <lineage>
        <taxon>Bacteria</taxon>
        <taxon>Pseudomonadati</taxon>
        <taxon>Pseudomonadota</taxon>
        <taxon>Alphaproteobacteria</taxon>
        <taxon>Sphingomonadales</taxon>
        <taxon>Sphingomonadaceae</taxon>
        <taxon>Sphingomonas</taxon>
    </lineage>
</organism>
<keyword evidence="4" id="KW-0324">Glycolysis</keyword>
<evidence type="ECO:0000313" key="7">
    <source>
        <dbReference type="EMBL" id="TPG52631.1"/>
    </source>
</evidence>
<dbReference type="GO" id="GO:0006096">
    <property type="term" value="P:glycolytic process"/>
    <property type="evidence" value="ECO:0007669"/>
    <property type="project" value="UniProtKB-UniPathway"/>
</dbReference>
<dbReference type="Gene3D" id="3.20.20.70">
    <property type="entry name" value="Aldolase class I"/>
    <property type="match status" value="1"/>
</dbReference>
<evidence type="ECO:0000256" key="1">
    <source>
        <dbReference type="ARBA" id="ARBA00004714"/>
    </source>
</evidence>
<dbReference type="InterPro" id="IPR013785">
    <property type="entry name" value="Aldolase_TIM"/>
</dbReference>
<dbReference type="NCBIfam" id="NF003784">
    <property type="entry name" value="PRK05377.1"/>
    <property type="match status" value="1"/>
</dbReference>
<keyword evidence="5" id="KW-0456">Lyase</keyword>
<proteinExistence type="inferred from homology"/>
<dbReference type="Proteomes" id="UP000319931">
    <property type="component" value="Unassembled WGS sequence"/>
</dbReference>
<reference evidence="7 8" key="1">
    <citation type="journal article" date="2019" name="Environ. Microbiol.">
        <title>Species interactions and distinct microbial communities in high Arctic permafrost affected cryosols are associated with the CH4 and CO2 gas fluxes.</title>
        <authorList>
            <person name="Altshuler I."/>
            <person name="Hamel J."/>
            <person name="Turney S."/>
            <person name="Magnuson E."/>
            <person name="Levesque R."/>
            <person name="Greer C."/>
            <person name="Whyte L.G."/>
        </authorList>
    </citation>
    <scope>NUCLEOTIDE SEQUENCE [LARGE SCALE GENOMIC DNA]</scope>
    <source>
        <strain evidence="7 8">E6.1</strain>
    </source>
</reference>
<dbReference type="SUPFAM" id="SSF51569">
    <property type="entry name" value="Aldolase"/>
    <property type="match status" value="1"/>
</dbReference>